<dbReference type="HOGENOM" id="CLU_020655_0_0_9"/>
<evidence type="ECO:0000256" key="7">
    <source>
        <dbReference type="ARBA" id="ARBA00022741"/>
    </source>
</evidence>
<organism evidence="14 15">
    <name type="scientific">[Clostridium] asparagiforme DSM 15981</name>
    <dbReference type="NCBI Taxonomy" id="518636"/>
    <lineage>
        <taxon>Bacteria</taxon>
        <taxon>Bacillati</taxon>
        <taxon>Bacillota</taxon>
        <taxon>Clostridia</taxon>
        <taxon>Lachnospirales</taxon>
        <taxon>Lachnospiraceae</taxon>
        <taxon>Enterocloster</taxon>
    </lineage>
</organism>
<feature type="binding site" evidence="12">
    <location>
        <position position="296"/>
    </location>
    <ligand>
        <name>substrate</name>
        <note>ligand shared between dimeric partners</note>
    </ligand>
</feature>
<evidence type="ECO:0000256" key="1">
    <source>
        <dbReference type="ARBA" id="ARBA00001946"/>
    </source>
</evidence>
<accession>C0CVS5</accession>
<feature type="binding site" description="in other chain" evidence="12">
    <location>
        <position position="251"/>
    </location>
    <ligand>
        <name>substrate</name>
        <note>ligand shared between dimeric partners</note>
    </ligand>
</feature>
<gene>
    <name evidence="12" type="primary">pfkA</name>
    <name evidence="14" type="ORF">CLOSTASPAR_01078</name>
</gene>
<comment type="similarity">
    <text evidence="12">Belongs to the phosphofructokinase type A (PFKA) family. Mixed-substrate PFK group III subfamily.</text>
</comment>
<dbReference type="Gene3D" id="3.40.50.460">
    <property type="entry name" value="Phosphofructokinase domain"/>
    <property type="match status" value="1"/>
</dbReference>
<keyword evidence="6 12" id="KW-0479">Metal-binding</keyword>
<dbReference type="FunFam" id="3.40.50.460:FF:000002">
    <property type="entry name" value="ATP-dependent 6-phosphofructokinase"/>
    <property type="match status" value="1"/>
</dbReference>
<dbReference type="InterPro" id="IPR000023">
    <property type="entry name" value="Phosphofructokinase_dom"/>
</dbReference>
<dbReference type="GO" id="GO:0070095">
    <property type="term" value="F:fructose-6-phosphate binding"/>
    <property type="evidence" value="ECO:0007669"/>
    <property type="project" value="TreeGrafter"/>
</dbReference>
<evidence type="ECO:0000256" key="12">
    <source>
        <dbReference type="HAMAP-Rule" id="MF_01976"/>
    </source>
</evidence>
<dbReference type="InterPro" id="IPR022953">
    <property type="entry name" value="ATP_PFK"/>
</dbReference>
<dbReference type="GO" id="GO:0005945">
    <property type="term" value="C:6-phosphofructokinase complex"/>
    <property type="evidence" value="ECO:0007669"/>
    <property type="project" value="TreeGrafter"/>
</dbReference>
<feature type="site" description="Important for substrate specificity; cannot use PPi as phosphoryl donor" evidence="12">
    <location>
        <position position="133"/>
    </location>
</feature>
<feature type="binding site" evidence="12">
    <location>
        <position position="191"/>
    </location>
    <ligand>
        <name>substrate</name>
        <note>ligand shared between dimeric partners</note>
    </ligand>
</feature>
<name>C0CVS5_9FIRM</name>
<dbReference type="InterPro" id="IPR015912">
    <property type="entry name" value="Phosphofructokinase_CS"/>
</dbReference>
<protein>
    <recommendedName>
        <fullName evidence="12">ATP-dependent 6-phosphofructokinase</fullName>
        <shortName evidence="12">ATP-PFK</shortName>
        <shortName evidence="12">Phosphofructokinase</shortName>
        <ecNumber evidence="12">2.7.1.11</ecNumber>
    </recommendedName>
    <alternativeName>
        <fullName evidence="12">Phosphohexokinase</fullName>
    </alternativeName>
</protein>
<feature type="binding site" evidence="12">
    <location>
        <begin position="131"/>
        <end position="134"/>
    </location>
    <ligand>
        <name>ATP</name>
        <dbReference type="ChEBI" id="CHEBI:30616"/>
    </ligand>
</feature>
<keyword evidence="4 12" id="KW-0963">Cytoplasm</keyword>
<evidence type="ECO:0000256" key="10">
    <source>
        <dbReference type="ARBA" id="ARBA00022842"/>
    </source>
</evidence>
<keyword evidence="5 12" id="KW-0808">Transferase</keyword>
<comment type="cofactor">
    <cofactor evidence="1 12">
        <name>Mg(2+)</name>
        <dbReference type="ChEBI" id="CHEBI:18420"/>
    </cofactor>
</comment>
<dbReference type="PANTHER" id="PTHR13697">
    <property type="entry name" value="PHOSPHOFRUCTOKINASE"/>
    <property type="match status" value="1"/>
</dbReference>
<sequence>MRRKAQALRIKSSREKGSADMRRIGMLTSGGDCQALNATMRGVAKSLYNMFDDVEIIGFEDGYKGLMYADYKIMQPSDFSGILTEGGTILGTSRQPFKLMRTPDENGLDKVESMKHTYRKLKLNCLVVLGGNGSQKTANLLSEEGLNVVSLPKTIDNDLWGTDMTFGFQSAVNIATNAIDCIHTTAASHRRVFIVEVMGHKVGWLTLHAGLAGGADIILLPEIPYDINVVCDAITKRSKAGKRFSILAVAEGAISREEASMSKKELKAKKRTEMVYPSVAYEIGARITEITGSEVRVTVPGHMQRGGEPCAYDRVLSTRLGATAAKMIADGEFGYMAAVKNNDIVKVPLSEVAGRLKTVDPNCSMIKEAKMVGICFGDE</sequence>
<dbReference type="Gene3D" id="3.40.50.450">
    <property type="match status" value="1"/>
</dbReference>
<evidence type="ECO:0000256" key="5">
    <source>
        <dbReference type="ARBA" id="ARBA00022679"/>
    </source>
</evidence>
<dbReference type="GO" id="GO:0016208">
    <property type="term" value="F:AMP binding"/>
    <property type="evidence" value="ECO:0007669"/>
    <property type="project" value="TreeGrafter"/>
</dbReference>
<feature type="binding site" evidence="12">
    <location>
        <position position="132"/>
    </location>
    <ligand>
        <name>Mg(2+)</name>
        <dbReference type="ChEBI" id="CHEBI:18420"/>
        <note>catalytic</note>
    </ligand>
</feature>
<comment type="subcellular location">
    <subcellularLocation>
        <location evidence="2 12">Cytoplasm</location>
    </subcellularLocation>
</comment>
<evidence type="ECO:0000256" key="3">
    <source>
        <dbReference type="ARBA" id="ARBA00004679"/>
    </source>
</evidence>
<feature type="active site" description="Proton acceptor" evidence="12">
    <location>
        <position position="156"/>
    </location>
</feature>
<dbReference type="GO" id="GO:0006002">
    <property type="term" value="P:fructose 6-phosphate metabolic process"/>
    <property type="evidence" value="ECO:0007669"/>
    <property type="project" value="InterPro"/>
</dbReference>
<dbReference type="GO" id="GO:0061621">
    <property type="term" value="P:canonical glycolysis"/>
    <property type="evidence" value="ECO:0007669"/>
    <property type="project" value="TreeGrafter"/>
</dbReference>
<dbReference type="AlphaFoldDB" id="C0CVS5"/>
<feature type="binding site" description="in other chain" evidence="12">
    <location>
        <begin position="302"/>
        <end position="305"/>
    </location>
    <ligand>
        <name>substrate</name>
        <note>ligand shared between dimeric partners</note>
    </ligand>
</feature>
<keyword evidence="9 12" id="KW-0067">ATP-binding</keyword>
<evidence type="ECO:0000256" key="6">
    <source>
        <dbReference type="ARBA" id="ARBA00022723"/>
    </source>
</evidence>
<feature type="domain" description="Phosphofructokinase" evidence="13">
    <location>
        <begin position="23"/>
        <end position="328"/>
    </location>
</feature>
<feature type="binding site" evidence="12">
    <location>
        <begin position="94"/>
        <end position="95"/>
    </location>
    <ligand>
        <name>ATP</name>
        <dbReference type="ChEBI" id="CHEBI:30616"/>
    </ligand>
</feature>
<dbReference type="Pfam" id="PF00365">
    <property type="entry name" value="PFK"/>
    <property type="match status" value="1"/>
</dbReference>
<feature type="binding site" evidence="12">
    <location>
        <position position="31"/>
    </location>
    <ligand>
        <name>ATP</name>
        <dbReference type="ChEBI" id="CHEBI:30616"/>
    </ligand>
</feature>
<feature type="binding site" description="in other chain" evidence="12">
    <location>
        <begin position="198"/>
        <end position="200"/>
    </location>
    <ligand>
        <name>substrate</name>
        <note>ligand shared between dimeric partners</note>
    </ligand>
</feature>
<dbReference type="UniPathway" id="UPA00109">
    <property type="reaction ID" value="UER00182"/>
</dbReference>
<evidence type="ECO:0000259" key="13">
    <source>
        <dbReference type="Pfam" id="PF00365"/>
    </source>
</evidence>
<dbReference type="GO" id="GO:0047334">
    <property type="term" value="F:diphosphate-fructose-6-phosphate 1-phosphotransferase activity"/>
    <property type="evidence" value="ECO:0007669"/>
    <property type="project" value="InterPro"/>
</dbReference>
<keyword evidence="7 12" id="KW-0547">Nucleotide-binding</keyword>
<comment type="function">
    <text evidence="12">Catalyzes the phosphorylation of D-fructose 6-phosphate to fructose 1,6-bisphosphate by ATP, the first committing step of glycolysis.</text>
</comment>
<keyword evidence="15" id="KW-1185">Reference proteome</keyword>
<dbReference type="GO" id="GO:0005524">
    <property type="term" value="F:ATP binding"/>
    <property type="evidence" value="ECO:0007669"/>
    <property type="project" value="UniProtKB-KW"/>
</dbReference>
<evidence type="ECO:0000256" key="9">
    <source>
        <dbReference type="ARBA" id="ARBA00022840"/>
    </source>
</evidence>
<comment type="catalytic activity">
    <reaction evidence="12">
        <text>beta-D-fructose 6-phosphate + ATP = beta-D-fructose 1,6-bisphosphate + ADP + H(+)</text>
        <dbReference type="Rhea" id="RHEA:16109"/>
        <dbReference type="ChEBI" id="CHEBI:15378"/>
        <dbReference type="ChEBI" id="CHEBI:30616"/>
        <dbReference type="ChEBI" id="CHEBI:32966"/>
        <dbReference type="ChEBI" id="CHEBI:57634"/>
        <dbReference type="ChEBI" id="CHEBI:456216"/>
        <dbReference type="EC" id="2.7.1.11"/>
    </reaction>
</comment>
<evidence type="ECO:0000313" key="14">
    <source>
        <dbReference type="EMBL" id="EEG56821.1"/>
    </source>
</evidence>
<dbReference type="GO" id="GO:0046872">
    <property type="term" value="F:metal ion binding"/>
    <property type="evidence" value="ECO:0007669"/>
    <property type="project" value="UniProtKB-KW"/>
</dbReference>
<dbReference type="InterPro" id="IPR035966">
    <property type="entry name" value="PKF_sf"/>
</dbReference>
<evidence type="ECO:0000256" key="2">
    <source>
        <dbReference type="ARBA" id="ARBA00004496"/>
    </source>
</evidence>
<dbReference type="PRINTS" id="PR00476">
    <property type="entry name" value="PHFRCTKINASE"/>
</dbReference>
<dbReference type="GO" id="GO:0042802">
    <property type="term" value="F:identical protein binding"/>
    <property type="evidence" value="ECO:0007669"/>
    <property type="project" value="TreeGrafter"/>
</dbReference>
<proteinExistence type="inferred from homology"/>
<dbReference type="HAMAP" id="MF_01976">
    <property type="entry name" value="Phosphofructokinase_III"/>
    <property type="match status" value="1"/>
</dbReference>
<dbReference type="PANTHER" id="PTHR13697:SF52">
    <property type="entry name" value="ATP-DEPENDENT 6-PHOSPHOFRUCTOKINASE 3"/>
    <property type="match status" value="1"/>
</dbReference>
<dbReference type="InterPro" id="IPR012003">
    <property type="entry name" value="ATP_PFK_prok-type"/>
</dbReference>
<dbReference type="GO" id="GO:0030388">
    <property type="term" value="P:fructose 1,6-bisphosphate metabolic process"/>
    <property type="evidence" value="ECO:0007669"/>
    <property type="project" value="TreeGrafter"/>
</dbReference>
<keyword evidence="10 12" id="KW-0460">Magnesium</keyword>
<dbReference type="GO" id="GO:0003872">
    <property type="term" value="F:6-phosphofructokinase activity"/>
    <property type="evidence" value="ECO:0007669"/>
    <property type="project" value="UniProtKB-UniRule"/>
</dbReference>
<keyword evidence="8 12" id="KW-0418">Kinase</keyword>
<comment type="pathway">
    <text evidence="3 12">Carbohydrate degradation; glycolysis; D-glyceraldehyde 3-phosphate and glycerone phosphate from D-glucose: step 3/4.</text>
</comment>
<comment type="caution">
    <text evidence="14">The sequence shown here is derived from an EMBL/GenBank/DDBJ whole genome shotgun (WGS) entry which is preliminary data.</text>
</comment>
<evidence type="ECO:0000313" key="15">
    <source>
        <dbReference type="Proteomes" id="UP000004756"/>
    </source>
</evidence>
<comment type="caution">
    <text evidence="12">Lacks conserved residue(s) required for the propagation of feature annotation.</text>
</comment>
<reference evidence="14 15" key="1">
    <citation type="submission" date="2009-02" db="EMBL/GenBank/DDBJ databases">
        <title>Draft genome sequence of Clostridium asparagiforme (DSM 15981).</title>
        <authorList>
            <person name="Sudarsanam P."/>
            <person name="Ley R."/>
            <person name="Guruge J."/>
            <person name="Turnbaugh P.J."/>
            <person name="Mahowald M."/>
            <person name="Liep D."/>
            <person name="Gordon J."/>
        </authorList>
    </citation>
    <scope>NUCLEOTIDE SEQUENCE [LARGE SCALE GENOMIC DNA]</scope>
    <source>
        <strain evidence="14 15">DSM 15981</strain>
    </source>
</reference>
<dbReference type="NCBIfam" id="NF002872">
    <property type="entry name" value="PRK03202.1"/>
    <property type="match status" value="1"/>
</dbReference>
<evidence type="ECO:0000256" key="11">
    <source>
        <dbReference type="ARBA" id="ARBA00023152"/>
    </source>
</evidence>
<evidence type="ECO:0000256" key="8">
    <source>
        <dbReference type="ARBA" id="ARBA00022777"/>
    </source>
</evidence>
<dbReference type="Proteomes" id="UP000004756">
    <property type="component" value="Unassembled WGS sequence"/>
</dbReference>
<comment type="subunit">
    <text evidence="12">Homodimer or homotetramer.</text>
</comment>
<dbReference type="InterPro" id="IPR012829">
    <property type="entry name" value="Phosphofructokinase_III"/>
</dbReference>
<evidence type="ECO:0000256" key="4">
    <source>
        <dbReference type="ARBA" id="ARBA00022490"/>
    </source>
</evidence>
<dbReference type="PROSITE" id="PS00433">
    <property type="entry name" value="PHOSPHOFRUCTOKINASE"/>
    <property type="match status" value="1"/>
</dbReference>
<dbReference type="EC" id="2.7.1.11" evidence="12"/>
<dbReference type="SUPFAM" id="SSF53784">
    <property type="entry name" value="Phosphofructokinase"/>
    <property type="match status" value="1"/>
</dbReference>
<keyword evidence="11 12" id="KW-0324">Glycolysis</keyword>
<dbReference type="EMBL" id="ACCJ01000048">
    <property type="protein sequence ID" value="EEG56821.1"/>
    <property type="molecule type" value="Genomic_DNA"/>
</dbReference>
<dbReference type="GO" id="GO:0048029">
    <property type="term" value="F:monosaccharide binding"/>
    <property type="evidence" value="ECO:0007669"/>
    <property type="project" value="TreeGrafter"/>
</dbReference>
<feature type="binding site" description="in other chain" evidence="12">
    <location>
        <begin position="154"/>
        <end position="156"/>
    </location>
    <ligand>
        <name>substrate</name>
        <note>ligand shared between dimeric partners</note>
    </ligand>
</feature>
<dbReference type="PIRSF" id="PIRSF000532">
    <property type="entry name" value="ATP_PFK_prok"/>
    <property type="match status" value="1"/>
</dbReference>